<protein>
    <submittedName>
        <fullName evidence="1">Uncharacterized protein</fullName>
    </submittedName>
</protein>
<proteinExistence type="predicted"/>
<gene>
    <name evidence="1" type="ORF">LYNGBM3L_61600</name>
</gene>
<evidence type="ECO:0000313" key="1">
    <source>
        <dbReference type="EMBL" id="EGJ29642.1"/>
    </source>
</evidence>
<reference evidence="2" key="1">
    <citation type="journal article" date="2011" name="Proc. Natl. Acad. Sci. U.S.A.">
        <title>Genomic insights into the physiology and ecology of the marine filamentous cyanobacterium Lyngbya majuscula.</title>
        <authorList>
            <person name="Jones A.C."/>
            <person name="Monroe E.A."/>
            <person name="Podell S."/>
            <person name="Hess W.R."/>
            <person name="Klages S."/>
            <person name="Esquenazi E."/>
            <person name="Niessen S."/>
            <person name="Hoover H."/>
            <person name="Rothmann M."/>
            <person name="Lasken R.S."/>
            <person name="Yates J.R.III."/>
            <person name="Reinhardt R."/>
            <person name="Kube M."/>
            <person name="Burkart M.D."/>
            <person name="Allen E.E."/>
            <person name="Dorrestein P.C."/>
            <person name="Gerwick W.H."/>
            <person name="Gerwick L."/>
        </authorList>
    </citation>
    <scope>NUCLEOTIDE SEQUENCE [LARGE SCALE GENOMIC DNA]</scope>
    <source>
        <strain evidence="2">3L</strain>
    </source>
</reference>
<sequence>MLRVKSQEALPNAVDLGGVIDTLLDKHFNQ</sequence>
<evidence type="ECO:0000313" key="2">
    <source>
        <dbReference type="Proteomes" id="UP000003959"/>
    </source>
</evidence>
<accession>F4Y0L8</accession>
<dbReference type="HOGENOM" id="CLU_3404392_0_0_3"/>
<organism evidence="1 2">
    <name type="scientific">Moorena producens 3L</name>
    <dbReference type="NCBI Taxonomy" id="489825"/>
    <lineage>
        <taxon>Bacteria</taxon>
        <taxon>Bacillati</taxon>
        <taxon>Cyanobacteriota</taxon>
        <taxon>Cyanophyceae</taxon>
        <taxon>Coleofasciculales</taxon>
        <taxon>Coleofasciculaceae</taxon>
        <taxon>Moorena</taxon>
    </lineage>
</organism>
<dbReference type="Proteomes" id="UP000003959">
    <property type="component" value="Unassembled WGS sequence"/>
</dbReference>
<dbReference type="EMBL" id="GL890968">
    <property type="protein sequence ID" value="EGJ29642.1"/>
    <property type="molecule type" value="Genomic_DNA"/>
</dbReference>
<dbReference type="AlphaFoldDB" id="F4Y0L8"/>
<name>F4Y0L8_9CYAN</name>
<keyword evidence="2" id="KW-1185">Reference proteome</keyword>